<dbReference type="PANTHER" id="PTHR40114">
    <property type="entry name" value="SLR0698 PROTEIN"/>
    <property type="match status" value="1"/>
</dbReference>
<dbReference type="InterPro" id="IPR033469">
    <property type="entry name" value="CYTH-like_dom_sf"/>
</dbReference>
<name>W5IIV7_SCAIO</name>
<evidence type="ECO:0000313" key="2">
    <source>
        <dbReference type="Proteomes" id="UP000005777"/>
    </source>
</evidence>
<dbReference type="InterPro" id="IPR012042">
    <property type="entry name" value="NeuTTM/CthTTM-like"/>
</dbReference>
<reference evidence="1 2" key="1">
    <citation type="submission" date="2012-01" db="EMBL/GenBank/DDBJ databases">
        <title>The Genome Sequence of Scardovia inopinata F0304.</title>
        <authorList>
            <consortium name="The Broad Institute Genome Sequencing Platform"/>
            <person name="Earl A."/>
            <person name="Ward D."/>
            <person name="Feldgarden M."/>
            <person name="Gevers D."/>
            <person name="Izard J."/>
            <person name="Baranova O.V."/>
            <person name="Blanton J.M."/>
            <person name="Tanner A.C."/>
            <person name="Dewhirst F.E."/>
            <person name="Young S.K."/>
            <person name="Zeng Q."/>
            <person name="Gargeya S."/>
            <person name="Fitzgerald M."/>
            <person name="Haas B."/>
            <person name="Abouelleil A."/>
            <person name="Alvarado L."/>
            <person name="Arachchi H.M."/>
            <person name="Berlin A."/>
            <person name="Chapman S.B."/>
            <person name="Gearin G."/>
            <person name="Goldberg J."/>
            <person name="Griggs A."/>
            <person name="Gujja S."/>
            <person name="Hansen M."/>
            <person name="Heiman D."/>
            <person name="Howarth C."/>
            <person name="Larimer J."/>
            <person name="Lui A."/>
            <person name="MacDonald P.J."/>
            <person name="McCowen C."/>
            <person name="Montmayeur A."/>
            <person name="Murphy C."/>
            <person name="Neiman D."/>
            <person name="Pearson M."/>
            <person name="Priest M."/>
            <person name="Roberts A."/>
            <person name="Saif S."/>
            <person name="Shea T."/>
            <person name="Sisk P."/>
            <person name="Stolte C."/>
            <person name="Sykes S."/>
            <person name="Wortman J."/>
            <person name="Nusbaum C."/>
            <person name="Birren B."/>
        </authorList>
    </citation>
    <scope>NUCLEOTIDE SEQUENCE [LARGE SCALE GENOMIC DNA]</scope>
    <source>
        <strain evidence="1 2">F0304</strain>
    </source>
</reference>
<dbReference type="PANTHER" id="PTHR40114:SF1">
    <property type="entry name" value="SLR0698 PROTEIN"/>
    <property type="match status" value="1"/>
</dbReference>
<evidence type="ECO:0000313" key="1">
    <source>
        <dbReference type="EMBL" id="EFG26789.1"/>
    </source>
</evidence>
<comment type="caution">
    <text evidence="1">The sequence shown here is derived from an EMBL/GenBank/DDBJ whole genome shotgun (WGS) entry which is preliminary data.</text>
</comment>
<evidence type="ECO:0008006" key="3">
    <source>
        <dbReference type="Google" id="ProtNLM"/>
    </source>
</evidence>
<protein>
    <recommendedName>
        <fullName evidence="3">CYTH domain-containing protein</fullName>
    </recommendedName>
</protein>
<dbReference type="HOGENOM" id="CLU_109545_1_0_11"/>
<proteinExistence type="predicted"/>
<sequence>MSDPFSDFEYDRRFFCYSLPADLTVNEEPTLIIQSYYVYEDNYALRVRVKAANTKVDMTSKIDPLETVDRYRDRFHFASMTTKGPSTSGTRYEAGREIDPDIAVELIRRGGKALVKTRYTAWVGEDGWNLDVFGGDNYPLVAAETRRNKPVTNLLIPEFCLTEITDDWRFSNDGLAEHPYSFWKDSFLEELNKKGPSFHQGFGTNRTASEG</sequence>
<organism evidence="1 2">
    <name type="scientific">Scardovia inopinata F0304</name>
    <dbReference type="NCBI Taxonomy" id="641146"/>
    <lineage>
        <taxon>Bacteria</taxon>
        <taxon>Bacillati</taxon>
        <taxon>Actinomycetota</taxon>
        <taxon>Actinomycetes</taxon>
        <taxon>Bifidobacteriales</taxon>
        <taxon>Bifidobacteriaceae</taxon>
        <taxon>Scardovia</taxon>
    </lineage>
</organism>
<dbReference type="AlphaFoldDB" id="W5IIV7"/>
<dbReference type="Proteomes" id="UP000005777">
    <property type="component" value="Unassembled WGS sequence"/>
</dbReference>
<dbReference type="SUPFAM" id="SSF55154">
    <property type="entry name" value="CYTH-like phosphatases"/>
    <property type="match status" value="1"/>
</dbReference>
<dbReference type="eggNOG" id="COG2954">
    <property type="taxonomic scope" value="Bacteria"/>
</dbReference>
<keyword evidence="2" id="KW-1185">Reference proteome</keyword>
<dbReference type="EMBL" id="ADCX01000002">
    <property type="protein sequence ID" value="EFG26789.1"/>
    <property type="molecule type" value="Genomic_DNA"/>
</dbReference>
<dbReference type="RefSeq" id="WP_006292772.1">
    <property type="nucleotide sequence ID" value="NZ_GG770225.1"/>
</dbReference>
<accession>W5IIV7</accession>
<dbReference type="Gene3D" id="2.40.320.10">
    <property type="entry name" value="Hypothetical Protein Pfu-838710-001"/>
    <property type="match status" value="1"/>
</dbReference>
<gene>
    <name evidence="1" type="ORF">HMPREF9020_00416</name>
</gene>